<dbReference type="InterPro" id="IPR027417">
    <property type="entry name" value="P-loop_NTPase"/>
</dbReference>
<evidence type="ECO:0000313" key="16">
    <source>
        <dbReference type="Proteomes" id="UP001152798"/>
    </source>
</evidence>
<dbReference type="Proteomes" id="UP001152798">
    <property type="component" value="Chromosome 6"/>
</dbReference>
<dbReference type="GO" id="GO:0016887">
    <property type="term" value="F:ATP hydrolysis activity"/>
    <property type="evidence" value="ECO:0007669"/>
    <property type="project" value="InterPro"/>
</dbReference>
<dbReference type="InterPro" id="IPR003593">
    <property type="entry name" value="AAA+_ATPase"/>
</dbReference>
<evidence type="ECO:0000256" key="13">
    <source>
        <dbReference type="SAM" id="MobiDB-lite"/>
    </source>
</evidence>
<comment type="catalytic activity">
    <reaction evidence="11">
        <text>ATP + H2O = ADP + phosphate + H(+)</text>
        <dbReference type="Rhea" id="RHEA:13065"/>
        <dbReference type="ChEBI" id="CHEBI:15377"/>
        <dbReference type="ChEBI" id="CHEBI:15378"/>
        <dbReference type="ChEBI" id="CHEBI:30616"/>
        <dbReference type="ChEBI" id="CHEBI:43474"/>
        <dbReference type="ChEBI" id="CHEBI:456216"/>
    </reaction>
</comment>
<evidence type="ECO:0000256" key="4">
    <source>
        <dbReference type="ARBA" id="ARBA00022723"/>
    </source>
</evidence>
<dbReference type="GO" id="GO:0031114">
    <property type="term" value="P:regulation of microtubule depolymerization"/>
    <property type="evidence" value="ECO:0007669"/>
    <property type="project" value="UniProtKB-ARBA"/>
</dbReference>
<evidence type="ECO:0000256" key="9">
    <source>
        <dbReference type="ARBA" id="ARBA00023242"/>
    </source>
</evidence>
<dbReference type="PANTHER" id="PTHR23074">
    <property type="entry name" value="AAA DOMAIN-CONTAINING"/>
    <property type="match status" value="1"/>
</dbReference>
<evidence type="ECO:0000259" key="14">
    <source>
        <dbReference type="SMART" id="SM00382"/>
    </source>
</evidence>
<dbReference type="Pfam" id="PF17862">
    <property type="entry name" value="AAA_lid_3"/>
    <property type="match status" value="1"/>
</dbReference>
<dbReference type="CDD" id="cd19525">
    <property type="entry name" value="RecA-like_Figl-1"/>
    <property type="match status" value="1"/>
</dbReference>
<dbReference type="GO" id="GO:0051013">
    <property type="term" value="P:microtubule severing"/>
    <property type="evidence" value="ECO:0007669"/>
    <property type="project" value="UniProtKB-ARBA"/>
</dbReference>
<gene>
    <name evidence="15" type="ORF">NEZAVI_LOCUS12722</name>
</gene>
<feature type="region of interest" description="Disordered" evidence="13">
    <location>
        <begin position="297"/>
        <end position="332"/>
    </location>
</feature>
<evidence type="ECO:0000256" key="8">
    <source>
        <dbReference type="ARBA" id="ARBA00022842"/>
    </source>
</evidence>
<accession>A0A9P0HM76</accession>
<evidence type="ECO:0000256" key="2">
    <source>
        <dbReference type="ARBA" id="ARBA00004123"/>
    </source>
</evidence>
<evidence type="ECO:0000256" key="1">
    <source>
        <dbReference type="ARBA" id="ARBA00001946"/>
    </source>
</evidence>
<evidence type="ECO:0000256" key="10">
    <source>
        <dbReference type="ARBA" id="ARBA00035694"/>
    </source>
</evidence>
<proteinExistence type="inferred from homology"/>
<evidence type="ECO:0000256" key="6">
    <source>
        <dbReference type="ARBA" id="ARBA00022801"/>
    </source>
</evidence>
<evidence type="ECO:0000256" key="5">
    <source>
        <dbReference type="ARBA" id="ARBA00022741"/>
    </source>
</evidence>
<keyword evidence="8" id="KW-0460">Magnesium</keyword>
<dbReference type="InterPro" id="IPR003959">
    <property type="entry name" value="ATPase_AAA_core"/>
</dbReference>
<evidence type="ECO:0000256" key="11">
    <source>
        <dbReference type="ARBA" id="ARBA00049360"/>
    </source>
</evidence>
<dbReference type="GO" id="GO:0000070">
    <property type="term" value="P:mitotic sister chromatid segregation"/>
    <property type="evidence" value="ECO:0007669"/>
    <property type="project" value="UniProtKB-ARBA"/>
</dbReference>
<dbReference type="FunFam" id="1.10.8.60:FF:000022">
    <property type="entry name" value="Fidgetin like 1"/>
    <property type="match status" value="1"/>
</dbReference>
<feature type="domain" description="AAA+ ATPase" evidence="14">
    <location>
        <begin position="434"/>
        <end position="570"/>
    </location>
</feature>
<comment type="cofactor">
    <cofactor evidence="1">
        <name>Mg(2+)</name>
        <dbReference type="ChEBI" id="CHEBI:18420"/>
    </cofactor>
</comment>
<dbReference type="Gene3D" id="1.10.8.60">
    <property type="match status" value="1"/>
</dbReference>
<dbReference type="InterPro" id="IPR015415">
    <property type="entry name" value="Spast_Vps4_C"/>
</dbReference>
<keyword evidence="4" id="KW-0479">Metal-binding</keyword>
<dbReference type="InterPro" id="IPR041569">
    <property type="entry name" value="AAA_lid_3"/>
</dbReference>
<dbReference type="GO" id="GO:0005524">
    <property type="term" value="F:ATP binding"/>
    <property type="evidence" value="ECO:0007669"/>
    <property type="project" value="UniProtKB-KW"/>
</dbReference>
<evidence type="ECO:0000256" key="3">
    <source>
        <dbReference type="ARBA" id="ARBA00006914"/>
    </source>
</evidence>
<keyword evidence="9" id="KW-0539">Nucleus</keyword>
<dbReference type="GO" id="GO:0046872">
    <property type="term" value="F:metal ion binding"/>
    <property type="evidence" value="ECO:0007669"/>
    <property type="project" value="UniProtKB-KW"/>
</dbReference>
<dbReference type="Pfam" id="PF00004">
    <property type="entry name" value="AAA"/>
    <property type="match status" value="1"/>
</dbReference>
<dbReference type="PANTHER" id="PTHR23074:SF17">
    <property type="entry name" value="FIDGETIN-LIKE PROTEIN 1"/>
    <property type="match status" value="1"/>
</dbReference>
<dbReference type="InterPro" id="IPR047858">
    <property type="entry name" value="FIGNL1_ATPase"/>
</dbReference>
<comment type="subcellular location">
    <subcellularLocation>
        <location evidence="2">Nucleus</location>
    </subcellularLocation>
</comment>
<keyword evidence="6" id="KW-0378">Hydrolase</keyword>
<evidence type="ECO:0000313" key="15">
    <source>
        <dbReference type="EMBL" id="CAH1404287.1"/>
    </source>
</evidence>
<dbReference type="OrthoDB" id="10251136at2759"/>
<dbReference type="SMART" id="SM00382">
    <property type="entry name" value="AAA"/>
    <property type="match status" value="1"/>
</dbReference>
<feature type="region of interest" description="Disordered" evidence="13">
    <location>
        <begin position="235"/>
        <end position="266"/>
    </location>
</feature>
<dbReference type="GO" id="GO:0005813">
    <property type="term" value="C:centrosome"/>
    <property type="evidence" value="ECO:0007669"/>
    <property type="project" value="UniProtKB-ARBA"/>
</dbReference>
<evidence type="ECO:0000256" key="7">
    <source>
        <dbReference type="ARBA" id="ARBA00022840"/>
    </source>
</evidence>
<dbReference type="InterPro" id="IPR050304">
    <property type="entry name" value="MT-severing_AAA_ATPase"/>
</dbReference>
<sequence length="675" mass="76407">MEESKIDDNDFLYSYQMNHFKEDPRDPFATANLKRKNIALSLAYSNQSLDNATSCHILHDQLDSYFKLVDDRNGINNFAKATLDLVSNVKNVSKSWKSGLSIDDPRWKNPWKPMTGICYNPTESGHCGNFIPPESAIPIFLGGRGTPRDKNENKQPKRLVSEYFESDQMKKSAAAADLSSLSLKDNFQTKTKTSLYSQYHDGPSTSAERMEISVPLKRRHELMSSNFVPKKNFSSYKESKSGFDEETEPKSGIYHRFPGGKGYYRKSKPLTAPLRGFSQENEDDSDDARRVTFENHFKTAGQELKISNQKKQPDNSRRPVYDDNQRNQYQPTKKFLGGKRTVSSKFVPPVKNNSQEEDFYPRGSDVNDVEQELDERLKNIEPRMVELIKNEIMDTGSSISWDDIAGLQFAKTTIQEIVVWPMLRPDIFTGLRRPPKGILLFGPPGTGKTLIGKCIASQSKSTFFSISASSLTSKWIGDGEKMVRALFAVARCEQPAVVFIDEIDSLLSQRSDTEHESSRRIKTEFLVQLDGAGTGEEDRILVIGATNRPQELDEAARRRLVKRLYIPLPDQEARNQLVTNLMKLERNSLTPEEVEKISTLTDGYSGADMKNLCQEACLGPIRSIASTDMFQISADEVRPVNIDDFMVALKRVKSSVSDQDLETYLKWDQQYGSGF</sequence>
<keyword evidence="5 12" id="KW-0547">Nucleotide-binding</keyword>
<dbReference type="AlphaFoldDB" id="A0A9P0HM76"/>
<dbReference type="GO" id="GO:0008568">
    <property type="term" value="F:microtubule severing ATPase activity"/>
    <property type="evidence" value="ECO:0007669"/>
    <property type="project" value="UniProtKB-ARBA"/>
</dbReference>
<feature type="compositionally biased region" description="Basic and acidic residues" evidence="13">
    <location>
        <begin position="311"/>
        <end position="325"/>
    </location>
</feature>
<dbReference type="EMBL" id="OV725082">
    <property type="protein sequence ID" value="CAH1404287.1"/>
    <property type="molecule type" value="Genomic_DNA"/>
</dbReference>
<comment type="similarity">
    <text evidence="3 12">Belongs to the AAA ATPase family.</text>
</comment>
<dbReference type="FunFam" id="3.40.50.300:FF:000093">
    <property type="entry name" value="Fidgetin-like 1"/>
    <property type="match status" value="1"/>
</dbReference>
<feature type="region of interest" description="Disordered" evidence="13">
    <location>
        <begin position="344"/>
        <end position="364"/>
    </location>
</feature>
<dbReference type="SUPFAM" id="SSF52540">
    <property type="entry name" value="P-loop containing nucleoside triphosphate hydrolases"/>
    <property type="match status" value="1"/>
</dbReference>
<name>A0A9P0HM76_NEZVI</name>
<dbReference type="Gene3D" id="3.40.50.300">
    <property type="entry name" value="P-loop containing nucleotide triphosphate hydrolases"/>
    <property type="match status" value="1"/>
</dbReference>
<dbReference type="GO" id="GO:0005694">
    <property type="term" value="C:chromosome"/>
    <property type="evidence" value="ECO:0007669"/>
    <property type="project" value="UniProtKB-ARBA"/>
</dbReference>
<keyword evidence="7 12" id="KW-0067">ATP-binding</keyword>
<dbReference type="Pfam" id="PF09336">
    <property type="entry name" value="Vps4_C"/>
    <property type="match status" value="1"/>
</dbReference>
<protein>
    <recommendedName>
        <fullName evidence="10">Fidgetin-like protein 1</fullName>
    </recommendedName>
</protein>
<organism evidence="15 16">
    <name type="scientific">Nezara viridula</name>
    <name type="common">Southern green stink bug</name>
    <name type="synonym">Cimex viridulus</name>
    <dbReference type="NCBI Taxonomy" id="85310"/>
    <lineage>
        <taxon>Eukaryota</taxon>
        <taxon>Metazoa</taxon>
        <taxon>Ecdysozoa</taxon>
        <taxon>Arthropoda</taxon>
        <taxon>Hexapoda</taxon>
        <taxon>Insecta</taxon>
        <taxon>Pterygota</taxon>
        <taxon>Neoptera</taxon>
        <taxon>Paraneoptera</taxon>
        <taxon>Hemiptera</taxon>
        <taxon>Heteroptera</taxon>
        <taxon>Panheteroptera</taxon>
        <taxon>Pentatomomorpha</taxon>
        <taxon>Pentatomoidea</taxon>
        <taxon>Pentatomidae</taxon>
        <taxon>Pentatominae</taxon>
        <taxon>Nezara</taxon>
    </lineage>
</organism>
<reference evidence="15" key="1">
    <citation type="submission" date="2022-01" db="EMBL/GenBank/DDBJ databases">
        <authorList>
            <person name="King R."/>
        </authorList>
    </citation>
    <scope>NUCLEOTIDE SEQUENCE</scope>
</reference>
<dbReference type="GO" id="GO:0005634">
    <property type="term" value="C:nucleus"/>
    <property type="evidence" value="ECO:0007669"/>
    <property type="project" value="UniProtKB-SubCell"/>
</dbReference>
<dbReference type="InterPro" id="IPR003960">
    <property type="entry name" value="ATPase_AAA_CS"/>
</dbReference>
<dbReference type="PROSITE" id="PS00674">
    <property type="entry name" value="AAA"/>
    <property type="match status" value="1"/>
</dbReference>
<keyword evidence="16" id="KW-1185">Reference proteome</keyword>
<evidence type="ECO:0000256" key="12">
    <source>
        <dbReference type="RuleBase" id="RU003651"/>
    </source>
</evidence>